<dbReference type="NCBIfam" id="TIGR00576">
    <property type="entry name" value="dut"/>
    <property type="match status" value="1"/>
</dbReference>
<dbReference type="EC" id="3.6.1.23" evidence="2"/>
<organism evidence="7 8">
    <name type="scientific">Rathayibacter rathayi</name>
    <name type="common">Corynebacterium rathayi</name>
    <dbReference type="NCBI Taxonomy" id="33887"/>
    <lineage>
        <taxon>Bacteria</taxon>
        <taxon>Bacillati</taxon>
        <taxon>Actinomycetota</taxon>
        <taxon>Actinomycetes</taxon>
        <taxon>Micrococcales</taxon>
        <taxon>Microbacteriaceae</taxon>
        <taxon>Rathayibacter</taxon>
    </lineage>
</organism>
<dbReference type="InterPro" id="IPR033704">
    <property type="entry name" value="dUTPase_trimeric"/>
</dbReference>
<dbReference type="Proteomes" id="UP000239698">
    <property type="component" value="Unassembled WGS sequence"/>
</dbReference>
<gene>
    <name evidence="7" type="ORF">C5C40_03020</name>
</gene>
<dbReference type="PANTHER" id="PTHR11241:SF0">
    <property type="entry name" value="DEOXYURIDINE 5'-TRIPHOSPHATE NUCLEOTIDOHYDROLASE"/>
    <property type="match status" value="1"/>
</dbReference>
<proteinExistence type="inferred from homology"/>
<feature type="domain" description="dUTPase-like" evidence="6">
    <location>
        <begin position="25"/>
        <end position="156"/>
    </location>
</feature>
<comment type="catalytic activity">
    <reaction evidence="5">
        <text>dUTP + H2O = dUMP + diphosphate + H(+)</text>
        <dbReference type="Rhea" id="RHEA:10248"/>
        <dbReference type="ChEBI" id="CHEBI:15377"/>
        <dbReference type="ChEBI" id="CHEBI:15378"/>
        <dbReference type="ChEBI" id="CHEBI:33019"/>
        <dbReference type="ChEBI" id="CHEBI:61555"/>
        <dbReference type="ChEBI" id="CHEBI:246422"/>
        <dbReference type="EC" id="3.6.1.23"/>
    </reaction>
</comment>
<dbReference type="Gene3D" id="2.70.40.10">
    <property type="match status" value="1"/>
</dbReference>
<dbReference type="SUPFAM" id="SSF51283">
    <property type="entry name" value="dUTPase-like"/>
    <property type="match status" value="1"/>
</dbReference>
<evidence type="ECO:0000313" key="7">
    <source>
        <dbReference type="EMBL" id="PPH79321.1"/>
    </source>
</evidence>
<dbReference type="InterPro" id="IPR036157">
    <property type="entry name" value="dUTPase-like_sf"/>
</dbReference>
<dbReference type="NCBIfam" id="NF001862">
    <property type="entry name" value="PRK00601.1"/>
    <property type="match status" value="1"/>
</dbReference>
<evidence type="ECO:0000256" key="1">
    <source>
        <dbReference type="ARBA" id="ARBA00006581"/>
    </source>
</evidence>
<protein>
    <recommendedName>
        <fullName evidence="2">dUTP diphosphatase</fullName>
        <ecNumber evidence="2">3.6.1.23</ecNumber>
    </recommendedName>
</protein>
<dbReference type="CDD" id="cd07557">
    <property type="entry name" value="trimeric_dUTPase"/>
    <property type="match status" value="1"/>
</dbReference>
<dbReference type="PANTHER" id="PTHR11241">
    <property type="entry name" value="DEOXYURIDINE 5'-TRIPHOSPHATE NUCLEOTIDOHYDROLASE"/>
    <property type="match status" value="1"/>
</dbReference>
<evidence type="ECO:0000256" key="4">
    <source>
        <dbReference type="ARBA" id="ARBA00023080"/>
    </source>
</evidence>
<dbReference type="RefSeq" id="WP_104248581.1">
    <property type="nucleotide sequence ID" value="NZ_PSUI01000008.1"/>
</dbReference>
<evidence type="ECO:0000256" key="2">
    <source>
        <dbReference type="ARBA" id="ARBA00012379"/>
    </source>
</evidence>
<name>A0ABX5AEK4_RATRA</name>
<dbReference type="InterPro" id="IPR029054">
    <property type="entry name" value="dUTPase-like"/>
</dbReference>
<evidence type="ECO:0000259" key="6">
    <source>
        <dbReference type="Pfam" id="PF00692"/>
    </source>
</evidence>
<sequence>MTAQRPRAHSLGMDICVRVLDNTLPLPAYARPGDAGLDLYASVGDGGLALEPGETEAVKTGVALEIPAGIVGFIHPRFGLAKKHGISLIHAPRTIDSGFRGEVAVLLHNTSAEPFDIAHGDRIARIVFQMFETVTLRPVAHLKASRLGVGGFGSTGVSDELRRVA</sequence>
<reference evidence="7 8" key="1">
    <citation type="submission" date="2018-02" db="EMBL/GenBank/DDBJ databases">
        <title>Bacteriophage NCPPB3778 and a type I-E CRISPR drive the evolution of the US Biological Select Agent, Rathayibacter toxicus.</title>
        <authorList>
            <person name="Davis E.W.II."/>
            <person name="Tabima J.F."/>
            <person name="Weisberg A.J."/>
            <person name="Lopes L.D."/>
            <person name="Wiseman M.S."/>
            <person name="Wiseman M.S."/>
            <person name="Pupko T."/>
            <person name="Belcher M.S."/>
            <person name="Sechler A.J."/>
            <person name="Tancos M.A."/>
            <person name="Schroeder B.K."/>
            <person name="Murray T.D."/>
            <person name="Luster D.G."/>
            <person name="Schneider W.L."/>
            <person name="Rogers E."/>
            <person name="Andreote F.D."/>
            <person name="Grunwald N.J."/>
            <person name="Putnam M.L."/>
            <person name="Chang J.H."/>
        </authorList>
    </citation>
    <scope>NUCLEOTIDE SEQUENCE [LARGE SCALE GENOMIC DNA]</scope>
    <source>
        <strain evidence="7 8">AY1D6</strain>
    </source>
</reference>
<comment type="caution">
    <text evidence="7">The sequence shown here is derived from an EMBL/GenBank/DDBJ whole genome shotgun (WGS) entry which is preliminary data.</text>
</comment>
<keyword evidence="8" id="KW-1185">Reference proteome</keyword>
<dbReference type="EMBL" id="PSVT01000003">
    <property type="protein sequence ID" value="PPH79321.1"/>
    <property type="molecule type" value="Genomic_DNA"/>
</dbReference>
<keyword evidence="3" id="KW-0378">Hydrolase</keyword>
<keyword evidence="4" id="KW-0546">Nucleotide metabolism</keyword>
<dbReference type="Pfam" id="PF00692">
    <property type="entry name" value="dUTPase"/>
    <property type="match status" value="1"/>
</dbReference>
<evidence type="ECO:0000313" key="8">
    <source>
        <dbReference type="Proteomes" id="UP000239698"/>
    </source>
</evidence>
<comment type="similarity">
    <text evidence="1">Belongs to the dUTPase family.</text>
</comment>
<dbReference type="InterPro" id="IPR008181">
    <property type="entry name" value="dUTPase"/>
</dbReference>
<evidence type="ECO:0000256" key="3">
    <source>
        <dbReference type="ARBA" id="ARBA00022801"/>
    </source>
</evidence>
<evidence type="ECO:0000256" key="5">
    <source>
        <dbReference type="ARBA" id="ARBA00047686"/>
    </source>
</evidence>
<accession>A0ABX5AEK4</accession>